<evidence type="ECO:0000313" key="1">
    <source>
        <dbReference type="EMBL" id="MPD05672.1"/>
    </source>
</evidence>
<keyword evidence="2" id="KW-1185">Reference proteome</keyword>
<protein>
    <submittedName>
        <fullName evidence="1">Uncharacterized protein</fullName>
    </submittedName>
</protein>
<dbReference type="Proteomes" id="UP000324222">
    <property type="component" value="Unassembled WGS sequence"/>
</dbReference>
<reference evidence="1 2" key="1">
    <citation type="submission" date="2019-05" db="EMBL/GenBank/DDBJ databases">
        <title>Another draft genome of Portunus trituberculatus and its Hox gene families provides insights of decapod evolution.</title>
        <authorList>
            <person name="Jeong J.-H."/>
            <person name="Song I."/>
            <person name="Kim S."/>
            <person name="Choi T."/>
            <person name="Kim D."/>
            <person name="Ryu S."/>
            <person name="Kim W."/>
        </authorList>
    </citation>
    <scope>NUCLEOTIDE SEQUENCE [LARGE SCALE GENOMIC DNA]</scope>
    <source>
        <tissue evidence="1">Muscle</tissue>
    </source>
</reference>
<organism evidence="1 2">
    <name type="scientific">Portunus trituberculatus</name>
    <name type="common">Swimming crab</name>
    <name type="synonym">Neptunus trituberculatus</name>
    <dbReference type="NCBI Taxonomy" id="210409"/>
    <lineage>
        <taxon>Eukaryota</taxon>
        <taxon>Metazoa</taxon>
        <taxon>Ecdysozoa</taxon>
        <taxon>Arthropoda</taxon>
        <taxon>Crustacea</taxon>
        <taxon>Multicrustacea</taxon>
        <taxon>Malacostraca</taxon>
        <taxon>Eumalacostraca</taxon>
        <taxon>Eucarida</taxon>
        <taxon>Decapoda</taxon>
        <taxon>Pleocyemata</taxon>
        <taxon>Brachyura</taxon>
        <taxon>Eubrachyura</taxon>
        <taxon>Portunoidea</taxon>
        <taxon>Portunidae</taxon>
        <taxon>Portuninae</taxon>
        <taxon>Portunus</taxon>
    </lineage>
</organism>
<proteinExistence type="predicted"/>
<gene>
    <name evidence="1" type="ORF">E2C01_101430</name>
</gene>
<dbReference type="AlphaFoldDB" id="A0A5B7K5P2"/>
<comment type="caution">
    <text evidence="1">The sequence shown here is derived from an EMBL/GenBank/DDBJ whole genome shotgun (WGS) entry which is preliminary data.</text>
</comment>
<name>A0A5B7K5P2_PORTR</name>
<accession>A0A5B7K5P2</accession>
<sequence>MVAPVVSFHPFVTPSVYDRASCDEYGLSMETSDDIVSQPSLVEPLYQKVQSCLILVLRGPVQVMMVRITHR</sequence>
<evidence type="ECO:0000313" key="2">
    <source>
        <dbReference type="Proteomes" id="UP000324222"/>
    </source>
</evidence>
<dbReference type="EMBL" id="VSRR010147118">
    <property type="protein sequence ID" value="MPD05672.1"/>
    <property type="molecule type" value="Genomic_DNA"/>
</dbReference>